<proteinExistence type="predicted"/>
<protein>
    <submittedName>
        <fullName evidence="2">Uncharacterized protein</fullName>
    </submittedName>
</protein>
<feature type="region of interest" description="Disordered" evidence="1">
    <location>
        <begin position="463"/>
        <end position="482"/>
    </location>
</feature>
<feature type="region of interest" description="Disordered" evidence="1">
    <location>
        <begin position="493"/>
        <end position="512"/>
    </location>
</feature>
<sequence length="549" mass="61929">MPEKTPVLGFQREVGWEERQALKDKEVHIEDDITFFGNLVIHKPCTSRCTGANATYTIASPPPGDARFVEIPGPYGSTDNFINNLNITGRIRAKARGKELAVAICNAVSDHKYVLRVHFKTEAHLFWMPTEMYRRIVSQPTRQRRSGLAFPVPPDCISGPKREDILLTIQAAFVRPKYTLVFVDHQSFIGFTLIRMASHFTLDDLEPTSEAGFEFHSLEPTATRARFLAWRQSTIANDDDRPILFLMKDKQDIFNGCGAWESVDILVRALVHPAMPASLLCSNETVFHRFITAIMEHEHESTLAMGPGAAQPLPYTSNDSPFWFNREAHKKYVQRHVLCYRCASVSVPLPTVLQAAQMNLFVPTAVIVPPGEVAQRATLNPIRDDCRQQKMKLPNYKFAVGTGTQAYSPFTAKPDPAWSSKDPMLVQTDVQDIIDSTTLGTYSFQIFVDCAWSAKRVNQSNKVLKGRRPTEKGGNRKRPRAEDIEATKAKAVQNKKRKLELDEQERRKENFAPYSQLEKLESVEALTFFGSDSGVTVANVTERDVWPIE</sequence>
<dbReference type="EMBL" id="JARKIF010000006">
    <property type="protein sequence ID" value="KAJ7636685.1"/>
    <property type="molecule type" value="Genomic_DNA"/>
</dbReference>
<accession>A0AAD7C1M1</accession>
<keyword evidence="3" id="KW-1185">Reference proteome</keyword>
<gene>
    <name evidence="2" type="ORF">FB45DRAFT_1001683</name>
</gene>
<dbReference type="AlphaFoldDB" id="A0AAD7C1M1"/>
<feature type="compositionally biased region" description="Basic and acidic residues" evidence="1">
    <location>
        <begin position="499"/>
        <end position="510"/>
    </location>
</feature>
<reference evidence="2" key="1">
    <citation type="submission" date="2023-03" db="EMBL/GenBank/DDBJ databases">
        <title>Massive genome expansion in bonnet fungi (Mycena s.s.) driven by repeated elements and novel gene families across ecological guilds.</title>
        <authorList>
            <consortium name="Lawrence Berkeley National Laboratory"/>
            <person name="Harder C.B."/>
            <person name="Miyauchi S."/>
            <person name="Viragh M."/>
            <person name="Kuo A."/>
            <person name="Thoen E."/>
            <person name="Andreopoulos B."/>
            <person name="Lu D."/>
            <person name="Skrede I."/>
            <person name="Drula E."/>
            <person name="Henrissat B."/>
            <person name="Morin E."/>
            <person name="Kohler A."/>
            <person name="Barry K."/>
            <person name="LaButti K."/>
            <person name="Morin E."/>
            <person name="Salamov A."/>
            <person name="Lipzen A."/>
            <person name="Mereny Z."/>
            <person name="Hegedus B."/>
            <person name="Baldrian P."/>
            <person name="Stursova M."/>
            <person name="Weitz H."/>
            <person name="Taylor A."/>
            <person name="Grigoriev I.V."/>
            <person name="Nagy L.G."/>
            <person name="Martin F."/>
            <person name="Kauserud H."/>
        </authorList>
    </citation>
    <scope>NUCLEOTIDE SEQUENCE</scope>
    <source>
        <strain evidence="2">9284</strain>
    </source>
</reference>
<evidence type="ECO:0000256" key="1">
    <source>
        <dbReference type="SAM" id="MobiDB-lite"/>
    </source>
</evidence>
<comment type="caution">
    <text evidence="2">The sequence shown here is derived from an EMBL/GenBank/DDBJ whole genome shotgun (WGS) entry which is preliminary data.</text>
</comment>
<dbReference type="Proteomes" id="UP001221142">
    <property type="component" value="Unassembled WGS sequence"/>
</dbReference>
<evidence type="ECO:0000313" key="3">
    <source>
        <dbReference type="Proteomes" id="UP001221142"/>
    </source>
</evidence>
<evidence type="ECO:0000313" key="2">
    <source>
        <dbReference type="EMBL" id="KAJ7636685.1"/>
    </source>
</evidence>
<feature type="compositionally biased region" description="Basic and acidic residues" evidence="1">
    <location>
        <begin position="468"/>
        <end position="482"/>
    </location>
</feature>
<organism evidence="2 3">
    <name type="scientific">Roridomyces roridus</name>
    <dbReference type="NCBI Taxonomy" id="1738132"/>
    <lineage>
        <taxon>Eukaryota</taxon>
        <taxon>Fungi</taxon>
        <taxon>Dikarya</taxon>
        <taxon>Basidiomycota</taxon>
        <taxon>Agaricomycotina</taxon>
        <taxon>Agaricomycetes</taxon>
        <taxon>Agaricomycetidae</taxon>
        <taxon>Agaricales</taxon>
        <taxon>Marasmiineae</taxon>
        <taxon>Mycenaceae</taxon>
        <taxon>Roridomyces</taxon>
    </lineage>
</organism>
<name>A0AAD7C1M1_9AGAR</name>